<dbReference type="InterPro" id="IPR011049">
    <property type="entry name" value="Serralysin-like_metalloprot_C"/>
</dbReference>
<dbReference type="InterPro" id="IPR030392">
    <property type="entry name" value="S74_ICA"/>
</dbReference>
<dbReference type="Pfam" id="PF13884">
    <property type="entry name" value="Peptidase_S74"/>
    <property type="match status" value="1"/>
</dbReference>
<dbReference type="GO" id="GO:0019867">
    <property type="term" value="C:outer membrane"/>
    <property type="evidence" value="ECO:0007669"/>
    <property type="project" value="InterPro"/>
</dbReference>
<dbReference type="EMBL" id="SEWF01000040">
    <property type="protein sequence ID" value="RYU93606.1"/>
    <property type="molecule type" value="Genomic_DNA"/>
</dbReference>
<evidence type="ECO:0000313" key="4">
    <source>
        <dbReference type="EMBL" id="RYU93606.1"/>
    </source>
</evidence>
<dbReference type="Proteomes" id="UP000293162">
    <property type="component" value="Unassembled WGS sequence"/>
</dbReference>
<dbReference type="CDD" id="cd12820">
    <property type="entry name" value="LbR_YadA-like"/>
    <property type="match status" value="1"/>
</dbReference>
<dbReference type="PROSITE" id="PS51688">
    <property type="entry name" value="ICA"/>
    <property type="match status" value="1"/>
</dbReference>
<feature type="chain" id="PRO_5020522400" description="Peptidase S74 domain-containing protein" evidence="2">
    <location>
        <begin position="19"/>
        <end position="522"/>
    </location>
</feature>
<evidence type="ECO:0000259" key="3">
    <source>
        <dbReference type="PROSITE" id="PS51688"/>
    </source>
</evidence>
<evidence type="ECO:0000256" key="2">
    <source>
        <dbReference type="SAM" id="SignalP"/>
    </source>
</evidence>
<gene>
    <name evidence="4" type="ORF">EWM59_20955</name>
</gene>
<dbReference type="RefSeq" id="WP_130023213.1">
    <property type="nucleotide sequence ID" value="NZ_SEWF01000040.1"/>
</dbReference>
<name>A0A4Q5LV57_9BACT</name>
<proteinExistence type="predicted"/>
<keyword evidence="5" id="KW-1185">Reference proteome</keyword>
<protein>
    <recommendedName>
        <fullName evidence="3">Peptidase S74 domain-containing protein</fullName>
    </recommendedName>
</protein>
<keyword evidence="2" id="KW-0732">Signal</keyword>
<dbReference type="Gene3D" id="2.150.10.10">
    <property type="entry name" value="Serralysin-like metalloprotease, C-terminal"/>
    <property type="match status" value="2"/>
</dbReference>
<feature type="signal peptide" evidence="2">
    <location>
        <begin position="1"/>
        <end position="18"/>
    </location>
</feature>
<feature type="coiled-coil region" evidence="1">
    <location>
        <begin position="462"/>
        <end position="514"/>
    </location>
</feature>
<feature type="domain" description="Peptidase S74" evidence="3">
    <location>
        <begin position="383"/>
        <end position="483"/>
    </location>
</feature>
<dbReference type="Pfam" id="PF05658">
    <property type="entry name" value="YadA_head"/>
    <property type="match status" value="4"/>
</dbReference>
<accession>A0A4Q5LV57</accession>
<dbReference type="CDD" id="cd14686">
    <property type="entry name" value="bZIP"/>
    <property type="match status" value="1"/>
</dbReference>
<sequence>MKQLYTLFLLLATQVAFAQSTTLTPGTILPTMTTAQRVALASPTNGTLVFDTGTQSYWYRQSGVWVELPKGGSTANYWQLTGLAGNEIKNTNSGGFWSANPTVVSSAASNTTNPPTAPVEGAGTRLMWIPSRSAFRVGTISEGNAARWSAANIGLFSFAAGAETQASNVYTTAIGAGTQATGERSTAIGIGNLASGYTSAAFGFATTASGSYATTFGYNTRASAYAATSFGYATGATGEYSLVSGYYSESTGNYSLAHGLRSQAFGNASIAIGNYAIAIGHNSTALGVNAITRGNSSLSMGEYTESSGDNSVAIGRNVSTNYQKGAFIFGDSDPLNQGTTSVGFPDQFVARFNNGYYLMTSGDDAPRTGVYIANGQSAWSAISDSTRKEKIVMADGESFLLKLRNLRLGSWNYKNQGAKPERFYGPMAQEIFAAFGKDQYGTIGNDTTVSTLNMDGLLFIFSQALEKRTQDLKQENEQLKERLVTETQELKAIIQKMDARLMNMETLLQEKNQHSQSAKADR</sequence>
<dbReference type="AlphaFoldDB" id="A0A4Q5LV57"/>
<keyword evidence="1" id="KW-0175">Coiled coil</keyword>
<dbReference type="OrthoDB" id="925207at2"/>
<dbReference type="SUPFAM" id="SSF101967">
    <property type="entry name" value="Adhesin YadA, collagen-binding domain"/>
    <property type="match status" value="2"/>
</dbReference>
<dbReference type="InterPro" id="IPR008640">
    <property type="entry name" value="Adhesin_Head_dom"/>
</dbReference>
<comment type="caution">
    <text evidence="4">The sequence shown here is derived from an EMBL/GenBank/DDBJ whole genome shotgun (WGS) entry which is preliminary data.</text>
</comment>
<organism evidence="4 5">
    <name type="scientific">Emticicia agri</name>
    <dbReference type="NCBI Taxonomy" id="2492393"/>
    <lineage>
        <taxon>Bacteria</taxon>
        <taxon>Pseudomonadati</taxon>
        <taxon>Bacteroidota</taxon>
        <taxon>Cytophagia</taxon>
        <taxon>Cytophagales</taxon>
        <taxon>Leadbetterellaceae</taxon>
        <taxon>Emticicia</taxon>
    </lineage>
</organism>
<evidence type="ECO:0000313" key="5">
    <source>
        <dbReference type="Proteomes" id="UP000293162"/>
    </source>
</evidence>
<reference evidence="4 5" key="1">
    <citation type="submission" date="2019-02" db="EMBL/GenBank/DDBJ databases">
        <title>Bacterial novel species Emticicia sp. 17J42-9 isolated from soil.</title>
        <authorList>
            <person name="Jung H.-Y."/>
        </authorList>
    </citation>
    <scope>NUCLEOTIDE SEQUENCE [LARGE SCALE GENOMIC DNA]</scope>
    <source>
        <strain evidence="4 5">17J42-9</strain>
    </source>
</reference>
<evidence type="ECO:0000256" key="1">
    <source>
        <dbReference type="SAM" id="Coils"/>
    </source>
</evidence>